<dbReference type="InterPro" id="IPR026881">
    <property type="entry name" value="WYL_dom"/>
</dbReference>
<dbReference type="OrthoDB" id="9787242at2"/>
<proteinExistence type="predicted"/>
<feature type="domain" description="WYL" evidence="1">
    <location>
        <begin position="144"/>
        <end position="210"/>
    </location>
</feature>
<keyword evidence="4" id="KW-1185">Reference proteome</keyword>
<evidence type="ECO:0000259" key="2">
    <source>
        <dbReference type="Pfam" id="PF25583"/>
    </source>
</evidence>
<dbReference type="AlphaFoldDB" id="A0A1I3WG15"/>
<dbReference type="GO" id="GO:0003677">
    <property type="term" value="F:DNA binding"/>
    <property type="evidence" value="ECO:0007669"/>
    <property type="project" value="UniProtKB-KW"/>
</dbReference>
<feature type="domain" description="WCX" evidence="2">
    <location>
        <begin position="240"/>
        <end position="318"/>
    </location>
</feature>
<dbReference type="Proteomes" id="UP000198635">
    <property type="component" value="Unassembled WGS sequence"/>
</dbReference>
<dbReference type="Pfam" id="PF13280">
    <property type="entry name" value="WYL"/>
    <property type="match status" value="1"/>
</dbReference>
<dbReference type="PANTHER" id="PTHR34580:SF1">
    <property type="entry name" value="PROTEIN PAFC"/>
    <property type="match status" value="1"/>
</dbReference>
<evidence type="ECO:0000259" key="1">
    <source>
        <dbReference type="Pfam" id="PF13280"/>
    </source>
</evidence>
<dbReference type="RefSeq" id="WP_092376105.1">
    <property type="nucleotide sequence ID" value="NZ_FORX01000013.1"/>
</dbReference>
<dbReference type="Pfam" id="PF25583">
    <property type="entry name" value="WCX"/>
    <property type="match status" value="1"/>
</dbReference>
<name>A0A1I3WG15_9BACT</name>
<protein>
    <submittedName>
        <fullName evidence="3">Predicted DNA-binding transcriptional regulator YafY, contains an HTH and WYL domains</fullName>
    </submittedName>
</protein>
<dbReference type="PROSITE" id="PS52050">
    <property type="entry name" value="WYL"/>
    <property type="match status" value="1"/>
</dbReference>
<gene>
    <name evidence="3" type="ORF">SAMN04488082_11310</name>
</gene>
<dbReference type="PANTHER" id="PTHR34580">
    <property type="match status" value="1"/>
</dbReference>
<reference evidence="4" key="1">
    <citation type="submission" date="2016-10" db="EMBL/GenBank/DDBJ databases">
        <authorList>
            <person name="Varghese N."/>
            <person name="Submissions S."/>
        </authorList>
    </citation>
    <scope>NUCLEOTIDE SEQUENCE [LARGE SCALE GENOMIC DNA]</scope>
    <source>
        <strain evidence="4">DSM 5918</strain>
    </source>
</reference>
<keyword evidence="3" id="KW-0238">DNA-binding</keyword>
<accession>A0A1I3WG15</accession>
<dbReference type="InterPro" id="IPR057727">
    <property type="entry name" value="WCX_dom"/>
</dbReference>
<dbReference type="InterPro" id="IPR051534">
    <property type="entry name" value="CBASS_pafABC_assoc_protein"/>
</dbReference>
<organism evidence="3 4">
    <name type="scientific">Desulfomicrobium apsheronum</name>
    <dbReference type="NCBI Taxonomy" id="52560"/>
    <lineage>
        <taxon>Bacteria</taxon>
        <taxon>Pseudomonadati</taxon>
        <taxon>Thermodesulfobacteriota</taxon>
        <taxon>Desulfovibrionia</taxon>
        <taxon>Desulfovibrionales</taxon>
        <taxon>Desulfomicrobiaceae</taxon>
        <taxon>Desulfomicrobium</taxon>
    </lineage>
</organism>
<dbReference type="EMBL" id="FORX01000013">
    <property type="protein sequence ID" value="SFK06113.1"/>
    <property type="molecule type" value="Genomic_DNA"/>
</dbReference>
<evidence type="ECO:0000313" key="4">
    <source>
        <dbReference type="Proteomes" id="UP000198635"/>
    </source>
</evidence>
<evidence type="ECO:0000313" key="3">
    <source>
        <dbReference type="EMBL" id="SFK06113.1"/>
    </source>
</evidence>
<dbReference type="STRING" id="52560.SAMN04488082_11310"/>
<sequence>MGANGFDSSKLERVLYLYMAIKATPGKSPGELRQELGVGTSTYGRYCALLKGLGMDFRFDRKARRHVIEKDAFLTAPDLTLDERLAIILAMGRLGGLQESFLASRARKAATKLLAVNEASVAAACSALLSGPEMPAHVGGRGQVVDTLFRAVTERRRIAVSYAKPHAEPEEFEVDPYQLYVLDGALYLDGYHWGRRAVRCFKACRIRRARLTEITFTNNRDYAYHERRLSSFRVFATEREPETVRIWFSPFAAPYIREEYHNPSQLLTDNPDDSLVYEVRATEPREVLWWAMRWGADFEVLEPEWLREEAMEKVRGMVGRYGMGGRESKSIAVTE</sequence>